<gene>
    <name evidence="2" type="ordered locus">Msip34_1349</name>
</gene>
<dbReference type="eggNOG" id="COG4291">
    <property type="taxonomic scope" value="Bacteria"/>
</dbReference>
<protein>
    <recommendedName>
        <fullName evidence="4">Transmembrane protein</fullName>
    </recommendedName>
</protein>
<dbReference type="Proteomes" id="UP000002743">
    <property type="component" value="Chromosome"/>
</dbReference>
<dbReference type="RefSeq" id="WP_013442206.1">
    <property type="nucleotide sequence ID" value="NC_012969.1"/>
</dbReference>
<sequence length="220" mass="24419">MSMVIPEPLKRRPRLLMALIAGLAMGLLLPYDWDLVTRLLVTWNGVVWFYLILIIWLISHTSHADIRRIAEQEDKGAMAVLAVLCLGSILSLVAIGFELASLEDVTRAARVLHYALTAITIFGSWLLVGMVFTLHYAHSYYLSDKKHRPLKFPDDAVELSYWDFLYFASTIAVAAQTSDVAVMNTSTRKAVTAQSILSFIFNVAFIGLLINLAGSMIGGN</sequence>
<dbReference type="EMBL" id="CP001674">
    <property type="protein sequence ID" value="ACT50595.1"/>
    <property type="molecule type" value="Genomic_DNA"/>
</dbReference>
<organism evidence="2 3">
    <name type="scientific">Methylovorus glucosotrophus (strain SIP3-4)</name>
    <dbReference type="NCBI Taxonomy" id="582744"/>
    <lineage>
        <taxon>Bacteria</taxon>
        <taxon>Pseudomonadati</taxon>
        <taxon>Pseudomonadota</taxon>
        <taxon>Betaproteobacteria</taxon>
        <taxon>Nitrosomonadales</taxon>
        <taxon>Methylophilaceae</taxon>
        <taxon>Methylovorus</taxon>
    </lineage>
</organism>
<keyword evidence="1" id="KW-1133">Transmembrane helix</keyword>
<evidence type="ECO:0000313" key="2">
    <source>
        <dbReference type="EMBL" id="ACT50595.1"/>
    </source>
</evidence>
<dbReference type="STRING" id="582744.Msip34_1349"/>
<dbReference type="Pfam" id="PF07077">
    <property type="entry name" value="DUF1345"/>
    <property type="match status" value="1"/>
</dbReference>
<dbReference type="KEGG" id="mei:Msip34_1349"/>
<feature type="transmembrane region" description="Helical" evidence="1">
    <location>
        <begin position="196"/>
        <end position="217"/>
    </location>
</feature>
<dbReference type="InterPro" id="IPR009781">
    <property type="entry name" value="DUF1345"/>
</dbReference>
<keyword evidence="1" id="KW-0472">Membrane</keyword>
<feature type="transmembrane region" description="Helical" evidence="1">
    <location>
        <begin position="40"/>
        <end position="58"/>
    </location>
</feature>
<accession>C6XDH0</accession>
<feature type="transmembrane region" description="Helical" evidence="1">
    <location>
        <begin position="112"/>
        <end position="138"/>
    </location>
</feature>
<dbReference type="OrthoDB" id="64737at2"/>
<dbReference type="AlphaFoldDB" id="C6XDH0"/>
<reference evidence="2 3" key="2">
    <citation type="journal article" date="2011" name="J. Bacteriol.">
        <title>Genomes of three methylotrophs from a single niche uncover genetic and metabolic divergence of Methylophilaceae.</title>
        <authorList>
            <person name="Lapidus A."/>
            <person name="Clum A."/>
            <person name="Labutti K."/>
            <person name="Kaluzhnaya M.G."/>
            <person name="Lim S."/>
            <person name="Beck D.A."/>
            <person name="Glavina Del Rio T."/>
            <person name="Nolan M."/>
            <person name="Mavromatis K."/>
            <person name="Huntemann M."/>
            <person name="Lucas S."/>
            <person name="Lidstrom M.E."/>
            <person name="Ivanova N."/>
            <person name="Chistoserdova L."/>
        </authorList>
    </citation>
    <scope>NUCLEOTIDE SEQUENCE [LARGE SCALE GENOMIC DNA]</scope>
    <source>
        <strain evidence="2 3">SIP3-4</strain>
    </source>
</reference>
<reference evidence="3" key="1">
    <citation type="submission" date="2009-07" db="EMBL/GenBank/DDBJ databases">
        <title>Complete sequence of chromosome of Methylovorus sp. SIP3-4.</title>
        <authorList>
            <person name="Lucas S."/>
            <person name="Copeland A."/>
            <person name="Lapidus A."/>
            <person name="Glavina del Rio T."/>
            <person name="Tice H."/>
            <person name="Bruce D."/>
            <person name="Goodwin L."/>
            <person name="Pitluck S."/>
            <person name="Clum A."/>
            <person name="Larimer F."/>
            <person name="Land M."/>
            <person name="Hauser L."/>
            <person name="Kyrpides N."/>
            <person name="Mikhailova N."/>
            <person name="Kayluzhnaya M."/>
            <person name="Chistoserdova L."/>
        </authorList>
    </citation>
    <scope>NUCLEOTIDE SEQUENCE [LARGE SCALE GENOMIC DNA]</scope>
    <source>
        <strain evidence="3">SIP3-4</strain>
    </source>
</reference>
<feature type="transmembrane region" description="Helical" evidence="1">
    <location>
        <begin position="79"/>
        <end position="100"/>
    </location>
</feature>
<keyword evidence="1" id="KW-0812">Transmembrane</keyword>
<evidence type="ECO:0008006" key="4">
    <source>
        <dbReference type="Google" id="ProtNLM"/>
    </source>
</evidence>
<keyword evidence="3" id="KW-1185">Reference proteome</keyword>
<evidence type="ECO:0000313" key="3">
    <source>
        <dbReference type="Proteomes" id="UP000002743"/>
    </source>
</evidence>
<dbReference type="HOGENOM" id="CLU_098677_1_0_4"/>
<proteinExistence type="predicted"/>
<evidence type="ECO:0000256" key="1">
    <source>
        <dbReference type="SAM" id="Phobius"/>
    </source>
</evidence>
<name>C6XDH0_METGS</name>